<accession>A0A2A5JH39</accession>
<evidence type="ECO:0000256" key="8">
    <source>
        <dbReference type="ARBA" id="ARBA00023136"/>
    </source>
</evidence>
<dbReference type="GO" id="GO:0015293">
    <property type="term" value="F:symporter activity"/>
    <property type="evidence" value="ECO:0007669"/>
    <property type="project" value="UniProtKB-KW"/>
</dbReference>
<keyword evidence="6" id="KW-0769">Symport</keyword>
<evidence type="ECO:0000256" key="9">
    <source>
        <dbReference type="ARBA" id="ARBA00037295"/>
    </source>
</evidence>
<dbReference type="Proteomes" id="UP000230886">
    <property type="component" value="Unassembled WGS sequence"/>
</dbReference>
<dbReference type="GeneID" id="64138502"/>
<evidence type="ECO:0000256" key="2">
    <source>
        <dbReference type="ARBA" id="ARBA00008240"/>
    </source>
</evidence>
<dbReference type="PANTHER" id="PTHR43045">
    <property type="entry name" value="SHIKIMATE TRANSPORTER"/>
    <property type="match status" value="1"/>
</dbReference>
<comment type="function">
    <text evidence="9">May be a proton symporter involved in the uptake of osmolytes such as proline and glycine betaine.</text>
</comment>
<dbReference type="SUPFAM" id="SSF103473">
    <property type="entry name" value="MFS general substrate transporter"/>
    <property type="match status" value="1"/>
</dbReference>
<accession>A0A069JFG9</accession>
<keyword evidence="5" id="KW-0812">Transmembrane</keyword>
<sequence length="452" mass="47905">MSDKISNSTTSDGKPLPEKAARSRVAMATLAGTTLEWYDFFLYGTAAALIFNKQFFPSLSPTAGTLAAFSTFAVGFIARPVGGLVFGHFGDRIGRKATLVVSLVMMGIGSTLIGLIPNYDSIGFWAPVLLVAMRVVQGIGLGGEGAGATLMSMEHAPAGQKNLYAGFPQMGTPAGLVLANGIFLTTNAVMSDSAFASWGWRIPFLLSFVLVAIGLVIRLRVTESPSFAGIMEKGEIVRFPLRESLKVGFPRLSLTLAACLANSAVAYAFMVFTLSYGTQHLGYDKQFLVLSVTAAAVLWFLSIPFWTKIADKYGRRHMFIGGSAAILLWCIVFFPLLNTENKMVAVIAFLGMGLIVPVTHCVQGSIIADTFPAKVRYSGSSLILQSGAILGGGLAPMIATALLDATGSSVGVTWYLAGVCTISLVGAIALFKIVPDSSRGLEHEEIRVSENA</sequence>
<feature type="domain" description="Major facilitator superfamily (MFS) profile" evidence="11">
    <location>
        <begin position="25"/>
        <end position="438"/>
    </location>
</feature>
<dbReference type="EMBL" id="NOVD01000001">
    <property type="protein sequence ID" value="PCK28865.1"/>
    <property type="molecule type" value="Genomic_DNA"/>
</dbReference>
<name>A0A069JFG9_RHOSG</name>
<keyword evidence="8" id="KW-0472">Membrane</keyword>
<keyword evidence="4" id="KW-1003">Cell membrane</keyword>
<comment type="similarity">
    <text evidence="2">Belongs to the major facilitator superfamily. Metabolite:H+ Symporter (MHS) family (TC 2.A.1.6) family.</text>
</comment>
<dbReference type="GO" id="GO:0005886">
    <property type="term" value="C:plasma membrane"/>
    <property type="evidence" value="ECO:0007669"/>
    <property type="project" value="UniProtKB-SubCell"/>
</dbReference>
<dbReference type="FunFam" id="1.20.1250.20:FF:000001">
    <property type="entry name" value="Dicarboxylate MFS transporter"/>
    <property type="match status" value="1"/>
</dbReference>
<dbReference type="Gene3D" id="1.20.1250.20">
    <property type="entry name" value="MFS general substrate transporter like domains"/>
    <property type="match status" value="2"/>
</dbReference>
<dbReference type="RefSeq" id="WP_042446679.1">
    <property type="nucleotide sequence ID" value="NZ_AP023172.1"/>
</dbReference>
<dbReference type="InterPro" id="IPR011701">
    <property type="entry name" value="MFS"/>
</dbReference>
<reference evidence="12 13" key="1">
    <citation type="submission" date="2017-07" db="EMBL/GenBank/DDBJ databases">
        <title>Draft sequence of Rhodococcus enclensis 23b-28.</title>
        <authorList>
            <person name="Besaury L."/>
            <person name="Sancelme M."/>
            <person name="Amato P."/>
            <person name="Lallement A."/>
            <person name="Delort A.-M."/>
        </authorList>
    </citation>
    <scope>NUCLEOTIDE SEQUENCE [LARGE SCALE GENOMIC DNA]</scope>
    <source>
        <strain evidence="12 13">23b-28</strain>
    </source>
</reference>
<keyword evidence="3" id="KW-0813">Transport</keyword>
<gene>
    <name evidence="12" type="ORF">CHR55_00220</name>
</gene>
<evidence type="ECO:0000256" key="4">
    <source>
        <dbReference type="ARBA" id="ARBA00022475"/>
    </source>
</evidence>
<dbReference type="AlphaFoldDB" id="A0A069JFG9"/>
<evidence type="ECO:0000256" key="6">
    <source>
        <dbReference type="ARBA" id="ARBA00022847"/>
    </source>
</evidence>
<evidence type="ECO:0000313" key="12">
    <source>
        <dbReference type="EMBL" id="PCK28865.1"/>
    </source>
</evidence>
<proteinExistence type="inferred from homology"/>
<dbReference type="InterPro" id="IPR020846">
    <property type="entry name" value="MFS_dom"/>
</dbReference>
<evidence type="ECO:0000256" key="5">
    <source>
        <dbReference type="ARBA" id="ARBA00022692"/>
    </source>
</evidence>
<evidence type="ECO:0000256" key="1">
    <source>
        <dbReference type="ARBA" id="ARBA00004651"/>
    </source>
</evidence>
<evidence type="ECO:0000313" key="13">
    <source>
        <dbReference type="Proteomes" id="UP000230886"/>
    </source>
</evidence>
<dbReference type="InterPro" id="IPR036259">
    <property type="entry name" value="MFS_trans_sf"/>
</dbReference>
<protein>
    <recommendedName>
        <fullName evidence="10">Putative proline/betaine transporter</fullName>
    </recommendedName>
</protein>
<dbReference type="Pfam" id="PF07690">
    <property type="entry name" value="MFS_1"/>
    <property type="match status" value="1"/>
</dbReference>
<evidence type="ECO:0000256" key="3">
    <source>
        <dbReference type="ARBA" id="ARBA00022448"/>
    </source>
</evidence>
<keyword evidence="7" id="KW-1133">Transmembrane helix</keyword>
<evidence type="ECO:0000259" key="11">
    <source>
        <dbReference type="PROSITE" id="PS50850"/>
    </source>
</evidence>
<evidence type="ECO:0000256" key="7">
    <source>
        <dbReference type="ARBA" id="ARBA00022989"/>
    </source>
</evidence>
<dbReference type="CDD" id="cd17369">
    <property type="entry name" value="MFS_ShiA_like"/>
    <property type="match status" value="1"/>
</dbReference>
<comment type="caution">
    <text evidence="12">The sequence shown here is derived from an EMBL/GenBank/DDBJ whole genome shotgun (WGS) entry which is preliminary data.</text>
</comment>
<comment type="subcellular location">
    <subcellularLocation>
        <location evidence="1">Cell membrane</location>
        <topology evidence="1">Multi-pass membrane protein</topology>
    </subcellularLocation>
</comment>
<dbReference type="PANTHER" id="PTHR43045:SF1">
    <property type="entry name" value="SHIKIMATE TRANSPORTER"/>
    <property type="match status" value="1"/>
</dbReference>
<evidence type="ECO:0000256" key="10">
    <source>
        <dbReference type="ARBA" id="ARBA00039918"/>
    </source>
</evidence>
<dbReference type="PROSITE" id="PS50850">
    <property type="entry name" value="MFS"/>
    <property type="match status" value="1"/>
</dbReference>
<organism evidence="12 13">
    <name type="scientific">Rhodococcus qingshengii</name>
    <dbReference type="NCBI Taxonomy" id="334542"/>
    <lineage>
        <taxon>Bacteria</taxon>
        <taxon>Bacillati</taxon>
        <taxon>Actinomycetota</taxon>
        <taxon>Actinomycetes</taxon>
        <taxon>Mycobacteriales</taxon>
        <taxon>Nocardiaceae</taxon>
        <taxon>Rhodococcus</taxon>
        <taxon>Rhodococcus erythropolis group</taxon>
    </lineage>
</organism>